<name>A0A644YKE7_9ZZZZ</name>
<keyword evidence="3 5" id="KW-1133">Transmembrane helix</keyword>
<keyword evidence="2 5" id="KW-0812">Transmembrane</keyword>
<organism evidence="6">
    <name type="scientific">bioreactor metagenome</name>
    <dbReference type="NCBI Taxonomy" id="1076179"/>
    <lineage>
        <taxon>unclassified sequences</taxon>
        <taxon>metagenomes</taxon>
        <taxon>ecological metagenomes</taxon>
    </lineage>
</organism>
<gene>
    <name evidence="6" type="primary">panS_11</name>
    <name evidence="6" type="ORF">SDC9_74883</name>
</gene>
<dbReference type="PANTHER" id="PTHR10361">
    <property type="entry name" value="SODIUM-BILE ACID COTRANSPORTER"/>
    <property type="match status" value="1"/>
</dbReference>
<feature type="transmembrane region" description="Helical" evidence="5">
    <location>
        <begin position="101"/>
        <end position="121"/>
    </location>
</feature>
<feature type="transmembrane region" description="Helical" evidence="5">
    <location>
        <begin position="73"/>
        <end position="95"/>
    </location>
</feature>
<evidence type="ECO:0000256" key="2">
    <source>
        <dbReference type="ARBA" id="ARBA00022692"/>
    </source>
</evidence>
<keyword evidence="4 5" id="KW-0472">Membrane</keyword>
<evidence type="ECO:0000256" key="3">
    <source>
        <dbReference type="ARBA" id="ARBA00022989"/>
    </source>
</evidence>
<feature type="transmembrane region" description="Helical" evidence="5">
    <location>
        <begin position="32"/>
        <end position="52"/>
    </location>
</feature>
<evidence type="ECO:0000256" key="5">
    <source>
        <dbReference type="SAM" id="Phobius"/>
    </source>
</evidence>
<dbReference type="InterPro" id="IPR002657">
    <property type="entry name" value="BilAc:Na_symport/Acr3"/>
</dbReference>
<dbReference type="InterPro" id="IPR004710">
    <property type="entry name" value="Bilac:Na_transpt"/>
</dbReference>
<evidence type="ECO:0000256" key="1">
    <source>
        <dbReference type="ARBA" id="ARBA00004141"/>
    </source>
</evidence>
<dbReference type="GO" id="GO:0016020">
    <property type="term" value="C:membrane"/>
    <property type="evidence" value="ECO:0007669"/>
    <property type="project" value="UniProtKB-SubCell"/>
</dbReference>
<feature type="transmembrane region" description="Helical" evidence="5">
    <location>
        <begin position="7"/>
        <end position="26"/>
    </location>
</feature>
<sequence length="323" mass="34418">MKKVCALIGKYFGLFAVLFLILGLTAPEQFKWVVGKFAGISVLSMLFGIIMFGMGMTLDPHDFALVLKRPRDMAIGAMAQFIIMPGLAYFIARAFNLDPALTAGVVLVGTCPGGTASNVITFMAKGDVALSVAMTSVSTVLAPVLTPFITYQLIGQQISFDPVGMFWSIIQIVIIPICIGLAFKSFFPKFAEESTSYTPAISAIAISLIIAGVIAVSRDNILKTPGTIILVVMLHNLLGYTLGFTVARIVGLSWKKAIALSIEVGMQNSGLATGLAKTHFAAMPMATVPGAIFSAWHNISGALLALIFQNYLTPKFGPKEEAK</sequence>
<reference evidence="6" key="1">
    <citation type="submission" date="2019-08" db="EMBL/GenBank/DDBJ databases">
        <authorList>
            <person name="Kucharzyk K."/>
            <person name="Murdoch R.W."/>
            <person name="Higgins S."/>
            <person name="Loffler F."/>
        </authorList>
    </citation>
    <scope>NUCLEOTIDE SEQUENCE</scope>
</reference>
<dbReference type="Pfam" id="PF01758">
    <property type="entry name" value="SBF"/>
    <property type="match status" value="1"/>
</dbReference>
<feature type="transmembrane region" description="Helical" evidence="5">
    <location>
        <begin position="228"/>
        <end position="250"/>
    </location>
</feature>
<protein>
    <submittedName>
        <fullName evidence="6">Pantothenates transporter PanS</fullName>
    </submittedName>
</protein>
<dbReference type="Gene3D" id="1.20.1530.20">
    <property type="match status" value="1"/>
</dbReference>
<proteinExistence type="predicted"/>
<comment type="subcellular location">
    <subcellularLocation>
        <location evidence="1">Membrane</location>
        <topology evidence="1">Multi-pass membrane protein</topology>
    </subcellularLocation>
</comment>
<feature type="transmembrane region" description="Helical" evidence="5">
    <location>
        <begin position="128"/>
        <end position="153"/>
    </location>
</feature>
<comment type="caution">
    <text evidence="6">The sequence shown here is derived from an EMBL/GenBank/DDBJ whole genome shotgun (WGS) entry which is preliminary data.</text>
</comment>
<evidence type="ECO:0000256" key="4">
    <source>
        <dbReference type="ARBA" id="ARBA00023136"/>
    </source>
</evidence>
<dbReference type="EMBL" id="VSSQ01005233">
    <property type="protein sequence ID" value="MPM28361.1"/>
    <property type="molecule type" value="Genomic_DNA"/>
</dbReference>
<feature type="transmembrane region" description="Helical" evidence="5">
    <location>
        <begin position="165"/>
        <end position="183"/>
    </location>
</feature>
<dbReference type="InterPro" id="IPR038770">
    <property type="entry name" value="Na+/solute_symporter_sf"/>
</dbReference>
<dbReference type="AlphaFoldDB" id="A0A644YKE7"/>
<feature type="transmembrane region" description="Helical" evidence="5">
    <location>
        <begin position="195"/>
        <end position="216"/>
    </location>
</feature>
<dbReference type="PANTHER" id="PTHR10361:SF28">
    <property type="entry name" value="P3 PROTEIN-RELATED"/>
    <property type="match status" value="1"/>
</dbReference>
<evidence type="ECO:0000313" key="6">
    <source>
        <dbReference type="EMBL" id="MPM28361.1"/>
    </source>
</evidence>
<accession>A0A644YKE7</accession>